<dbReference type="Gene3D" id="3.30.70.1900">
    <property type="match status" value="1"/>
</dbReference>
<dbReference type="Pfam" id="PF10040">
    <property type="entry name" value="CRISPR_Cas6"/>
    <property type="match status" value="1"/>
</dbReference>
<feature type="domain" description="Cas6 N-terminal" evidence="6">
    <location>
        <begin position="3"/>
        <end position="113"/>
    </location>
</feature>
<dbReference type="RefSeq" id="WP_009070335.1">
    <property type="nucleotide sequence ID" value="NZ_JH597761.1"/>
</dbReference>
<evidence type="ECO:0000256" key="1">
    <source>
        <dbReference type="ARBA" id="ARBA00022722"/>
    </source>
</evidence>
<dbReference type="Proteomes" id="UP000003980">
    <property type="component" value="Unassembled WGS sequence"/>
</dbReference>
<dbReference type="GO" id="GO:0004519">
    <property type="term" value="F:endonuclease activity"/>
    <property type="evidence" value="ECO:0007669"/>
    <property type="project" value="UniProtKB-KW"/>
</dbReference>
<keyword evidence="3" id="KW-0378">Hydrolase</keyword>
<keyword evidence="4" id="KW-0051">Antiviral defense</keyword>
<evidence type="ECO:0000259" key="6">
    <source>
        <dbReference type="Pfam" id="PF17952"/>
    </source>
</evidence>
<evidence type="ECO:0000259" key="5">
    <source>
        <dbReference type="Pfam" id="PF10040"/>
    </source>
</evidence>
<organism evidence="7 8">
    <name type="scientific">Metallosphaera yellowstonensis MK1</name>
    <dbReference type="NCBI Taxonomy" id="671065"/>
    <lineage>
        <taxon>Archaea</taxon>
        <taxon>Thermoproteota</taxon>
        <taxon>Thermoprotei</taxon>
        <taxon>Sulfolobales</taxon>
        <taxon>Sulfolobaceae</taxon>
        <taxon>Metallosphaera</taxon>
    </lineage>
</organism>
<dbReference type="InterPro" id="IPR019267">
    <property type="entry name" value="CRISPR-assoc_Cas6_C"/>
</dbReference>
<dbReference type="GO" id="GO:0051607">
    <property type="term" value="P:defense response to virus"/>
    <property type="evidence" value="ECO:0007669"/>
    <property type="project" value="UniProtKB-KW"/>
</dbReference>
<evidence type="ECO:0000256" key="2">
    <source>
        <dbReference type="ARBA" id="ARBA00022759"/>
    </source>
</evidence>
<dbReference type="eggNOG" id="arCOG01439">
    <property type="taxonomic scope" value="Archaea"/>
</dbReference>
<evidence type="ECO:0000313" key="7">
    <source>
        <dbReference type="EMBL" id="EHP70006.1"/>
    </source>
</evidence>
<dbReference type="OrthoDB" id="42729at2157"/>
<sequence>MIFSLAFSLRVKDEVIVQPFSSKVSRMILAQLYPHYLKSTDSPGPKPHRVTALRDRRPLFSTGKNVLRLYPGKEYTFYLNSLEQVLAEEVLKNPSGTVRVYHTEGKVELNQVKYVQVESLALEDSRTYVVRFLTPTLLQPPRPSFKRRRNRYVLFPYSPLLLTSLAVHWNAFSHVKVNGVGGLRALYYFREVGYNLTPITVPYEQGTVRGFVGWTKFSLDARRSSGFREKVRTLLGYGNFMGVGKSRSIGFGEIECFPWRARGEGEETDRT</sequence>
<keyword evidence="1" id="KW-0540">Nuclease</keyword>
<dbReference type="InterPro" id="IPR041165">
    <property type="entry name" value="Cas6_N_arch"/>
</dbReference>
<dbReference type="InterPro" id="IPR010156">
    <property type="entry name" value="CRISPR-assoc_prot_Cas6"/>
</dbReference>
<dbReference type="NCBIfam" id="TIGR01877">
    <property type="entry name" value="cas_cas6"/>
    <property type="match status" value="1"/>
</dbReference>
<name>H2C185_9CREN</name>
<evidence type="ECO:0000256" key="3">
    <source>
        <dbReference type="ARBA" id="ARBA00022801"/>
    </source>
</evidence>
<dbReference type="Pfam" id="PF17952">
    <property type="entry name" value="Cas6_N"/>
    <property type="match status" value="1"/>
</dbReference>
<dbReference type="GO" id="GO:0016788">
    <property type="term" value="F:hydrolase activity, acting on ester bonds"/>
    <property type="evidence" value="ECO:0007669"/>
    <property type="project" value="InterPro"/>
</dbReference>
<evidence type="ECO:0000256" key="4">
    <source>
        <dbReference type="ARBA" id="ARBA00023118"/>
    </source>
</evidence>
<dbReference type="Gene3D" id="2.40.30.310">
    <property type="match status" value="1"/>
</dbReference>
<keyword evidence="8" id="KW-1185">Reference proteome</keyword>
<reference evidence="7 8" key="1">
    <citation type="submission" date="2012-01" db="EMBL/GenBank/DDBJ databases">
        <title>Improved High-Quality Draft sequence of Metallosphaera yellowstonensis MK1.</title>
        <authorList>
            <consortium name="US DOE Joint Genome Institute"/>
            <person name="Lucas S."/>
            <person name="Han J."/>
            <person name="Cheng J.-F."/>
            <person name="Goodwin L."/>
            <person name="Pitluck S."/>
            <person name="Peters L."/>
            <person name="Teshima H."/>
            <person name="Detter J.C."/>
            <person name="Han C."/>
            <person name="Tapia R."/>
            <person name="Land M."/>
            <person name="Hauser L."/>
            <person name="Kyrpides N."/>
            <person name="Kozubal M."/>
            <person name="Macur R.E."/>
            <person name="Jay Z."/>
            <person name="Inskeep W."/>
            <person name="Woyke T."/>
        </authorList>
    </citation>
    <scope>NUCLEOTIDE SEQUENCE [LARGE SCALE GENOMIC DNA]</scope>
    <source>
        <strain evidence="7 8">MK1</strain>
    </source>
</reference>
<dbReference type="HOGENOM" id="CLU_1029036_0_0_2"/>
<feature type="domain" description="CRISPR-associated protein Cas6 C-terminal" evidence="5">
    <location>
        <begin position="130"/>
        <end position="254"/>
    </location>
</feature>
<accession>H2C185</accession>
<gene>
    <name evidence="7" type="ORF">MetMK1DRAFT_00005080</name>
</gene>
<protein>
    <submittedName>
        <fullName evidence="7">CRISPR-associated endoribonuclease Cas6</fullName>
    </submittedName>
</protein>
<proteinExistence type="predicted"/>
<keyword evidence="2" id="KW-0255">Endonuclease</keyword>
<dbReference type="EMBL" id="JH597761">
    <property type="protein sequence ID" value="EHP70006.1"/>
    <property type="molecule type" value="Genomic_DNA"/>
</dbReference>
<evidence type="ECO:0000313" key="8">
    <source>
        <dbReference type="Proteomes" id="UP000003980"/>
    </source>
</evidence>
<dbReference type="AlphaFoldDB" id="H2C185"/>